<evidence type="ECO:0000313" key="2">
    <source>
        <dbReference type="Proteomes" id="UP001422074"/>
    </source>
</evidence>
<sequence>MLELPHDLLAAAPPPATPRLAARYNQLLDTAARFATLDYPEVDVTLIASEANVSSSTAYRFFPSAAHLLLALHRRQLLELRERVDQRAGRAQDRTQRVRHLVGAAIELFHMRLAQPAVNSCLDELIVPADHDLAALIGEVDELSWSVLGRLAGGAERGRNVVLVISGLVTAVRTGRLLPLEAEQQLKASCELVAKTPSLPLR</sequence>
<dbReference type="SUPFAM" id="SSF46689">
    <property type="entry name" value="Homeodomain-like"/>
    <property type="match status" value="1"/>
</dbReference>
<dbReference type="InterPro" id="IPR009057">
    <property type="entry name" value="Homeodomain-like_sf"/>
</dbReference>
<protein>
    <submittedName>
        <fullName evidence="1">TetR/AcrR family transcriptional regulator</fullName>
    </submittedName>
</protein>
<organism evidence="1 2">
    <name type="scientific">Sinomonas halotolerans</name>
    <dbReference type="NCBI Taxonomy" id="1644133"/>
    <lineage>
        <taxon>Bacteria</taxon>
        <taxon>Bacillati</taxon>
        <taxon>Actinomycetota</taxon>
        <taxon>Actinomycetes</taxon>
        <taxon>Micrococcales</taxon>
        <taxon>Micrococcaceae</taxon>
        <taxon>Sinomonas</taxon>
    </lineage>
</organism>
<comment type="caution">
    <text evidence="1">The sequence shown here is derived from an EMBL/GenBank/DDBJ whole genome shotgun (WGS) entry which is preliminary data.</text>
</comment>
<accession>A0ABU9X254</accession>
<gene>
    <name evidence="1" type="ORF">ABCQ75_08165</name>
</gene>
<keyword evidence="2" id="KW-1185">Reference proteome</keyword>
<dbReference type="Gene3D" id="1.10.357.10">
    <property type="entry name" value="Tetracycline Repressor, domain 2"/>
    <property type="match status" value="1"/>
</dbReference>
<dbReference type="Proteomes" id="UP001422074">
    <property type="component" value="Unassembled WGS sequence"/>
</dbReference>
<evidence type="ECO:0000313" key="1">
    <source>
        <dbReference type="EMBL" id="MEN2744515.1"/>
    </source>
</evidence>
<name>A0ABU9X254_9MICC</name>
<dbReference type="EMBL" id="JBDFRB010000005">
    <property type="protein sequence ID" value="MEN2744515.1"/>
    <property type="molecule type" value="Genomic_DNA"/>
</dbReference>
<reference evidence="1 2" key="1">
    <citation type="submission" date="2024-05" db="EMBL/GenBank/DDBJ databases">
        <title>Sinomonas sp. nov., isolated from a waste landfill.</title>
        <authorList>
            <person name="Zhao Y."/>
        </authorList>
    </citation>
    <scope>NUCLEOTIDE SEQUENCE [LARGE SCALE GENOMIC DNA]</scope>
    <source>
        <strain evidence="1 2">CCTCC AB2014300</strain>
    </source>
</reference>
<proteinExistence type="predicted"/>
<dbReference type="RefSeq" id="WP_345884587.1">
    <property type="nucleotide sequence ID" value="NZ_JBDFRB010000005.1"/>
</dbReference>